<protein>
    <submittedName>
        <fullName evidence="3">Uncharacterized protein</fullName>
    </submittedName>
</protein>
<keyword evidence="2" id="KW-0812">Transmembrane</keyword>
<reference evidence="3" key="1">
    <citation type="journal article" date="2021" name="PeerJ">
        <title>Extensive microbial diversity within the chicken gut microbiome revealed by metagenomics and culture.</title>
        <authorList>
            <person name="Gilroy R."/>
            <person name="Ravi A."/>
            <person name="Getino M."/>
            <person name="Pursley I."/>
            <person name="Horton D.L."/>
            <person name="Alikhan N.F."/>
            <person name="Baker D."/>
            <person name="Gharbi K."/>
            <person name="Hall N."/>
            <person name="Watson M."/>
            <person name="Adriaenssens E.M."/>
            <person name="Foster-Nyarko E."/>
            <person name="Jarju S."/>
            <person name="Secka A."/>
            <person name="Antonio M."/>
            <person name="Oren A."/>
            <person name="Chaudhuri R.R."/>
            <person name="La Ragione R."/>
            <person name="Hildebrand F."/>
            <person name="Pallen M.J."/>
        </authorList>
    </citation>
    <scope>NUCLEOTIDE SEQUENCE</scope>
    <source>
        <strain evidence="3">1282</strain>
    </source>
</reference>
<sequence length="95" mass="10659">MQEQEKLREIQSLGQEAPGAGDAPERNREKGSWLLLLQCLVCGAILALLLGLRAWEPELFRQAAQWYHAQMEREIQLPGWAGEEETSSAPGLFLV</sequence>
<proteinExistence type="predicted"/>
<keyword evidence="2" id="KW-0472">Membrane</keyword>
<evidence type="ECO:0000256" key="2">
    <source>
        <dbReference type="SAM" id="Phobius"/>
    </source>
</evidence>
<organism evidence="3 4">
    <name type="scientific">Candidatus Acutalibacter pullistercoris</name>
    <dbReference type="NCBI Taxonomy" id="2838418"/>
    <lineage>
        <taxon>Bacteria</taxon>
        <taxon>Bacillati</taxon>
        <taxon>Bacillota</taxon>
        <taxon>Clostridia</taxon>
        <taxon>Eubacteriales</taxon>
        <taxon>Acutalibacteraceae</taxon>
        <taxon>Acutalibacter</taxon>
    </lineage>
</organism>
<dbReference type="EMBL" id="DXDU01000010">
    <property type="protein sequence ID" value="HIY25661.1"/>
    <property type="molecule type" value="Genomic_DNA"/>
</dbReference>
<evidence type="ECO:0000256" key="1">
    <source>
        <dbReference type="SAM" id="MobiDB-lite"/>
    </source>
</evidence>
<evidence type="ECO:0000313" key="4">
    <source>
        <dbReference type="Proteomes" id="UP000823915"/>
    </source>
</evidence>
<reference evidence="3" key="2">
    <citation type="submission" date="2021-04" db="EMBL/GenBank/DDBJ databases">
        <authorList>
            <person name="Gilroy R."/>
        </authorList>
    </citation>
    <scope>NUCLEOTIDE SEQUENCE</scope>
    <source>
        <strain evidence="3">1282</strain>
    </source>
</reference>
<name>A0A9D2C053_9FIRM</name>
<dbReference type="AlphaFoldDB" id="A0A9D2C053"/>
<evidence type="ECO:0000313" key="3">
    <source>
        <dbReference type="EMBL" id="HIY25661.1"/>
    </source>
</evidence>
<accession>A0A9D2C053</accession>
<keyword evidence="2" id="KW-1133">Transmembrane helix</keyword>
<gene>
    <name evidence="3" type="ORF">H9838_00625</name>
</gene>
<feature type="region of interest" description="Disordered" evidence="1">
    <location>
        <begin position="1"/>
        <end position="26"/>
    </location>
</feature>
<feature type="transmembrane region" description="Helical" evidence="2">
    <location>
        <begin position="33"/>
        <end position="52"/>
    </location>
</feature>
<comment type="caution">
    <text evidence="3">The sequence shown here is derived from an EMBL/GenBank/DDBJ whole genome shotgun (WGS) entry which is preliminary data.</text>
</comment>
<dbReference type="Proteomes" id="UP000823915">
    <property type="component" value="Unassembled WGS sequence"/>
</dbReference>